<protein>
    <submittedName>
        <fullName evidence="2">Uncharacterized protein</fullName>
    </submittedName>
</protein>
<dbReference type="InterPro" id="IPR035168">
    <property type="entry name" value="DUF5317"/>
</dbReference>
<dbReference type="Pfam" id="PF17248">
    <property type="entry name" value="DUF5317"/>
    <property type="match status" value="1"/>
</dbReference>
<accession>A0A0F9VV32</accession>
<reference evidence="2" key="1">
    <citation type="journal article" date="2015" name="Nature">
        <title>Complex archaea that bridge the gap between prokaryotes and eukaryotes.</title>
        <authorList>
            <person name="Spang A."/>
            <person name="Saw J.H."/>
            <person name="Jorgensen S.L."/>
            <person name="Zaremba-Niedzwiedzka K."/>
            <person name="Martijn J."/>
            <person name="Lind A.E."/>
            <person name="van Eijk R."/>
            <person name="Schleper C."/>
            <person name="Guy L."/>
            <person name="Ettema T.J."/>
        </authorList>
    </citation>
    <scope>NUCLEOTIDE SEQUENCE</scope>
</reference>
<gene>
    <name evidence="2" type="ORF">LCGC14_0439210</name>
</gene>
<feature type="transmembrane region" description="Helical" evidence="1">
    <location>
        <begin position="89"/>
        <end position="106"/>
    </location>
</feature>
<keyword evidence="1" id="KW-0472">Membrane</keyword>
<dbReference type="AlphaFoldDB" id="A0A0F9VV32"/>
<dbReference type="PROSITE" id="PS51257">
    <property type="entry name" value="PROKAR_LIPOPROTEIN"/>
    <property type="match status" value="1"/>
</dbReference>
<dbReference type="EMBL" id="LAZR01000422">
    <property type="protein sequence ID" value="KKN69618.1"/>
    <property type="molecule type" value="Genomic_DNA"/>
</dbReference>
<proteinExistence type="predicted"/>
<feature type="transmembrane region" description="Helical" evidence="1">
    <location>
        <begin position="16"/>
        <end position="37"/>
    </location>
</feature>
<organism evidence="2">
    <name type="scientific">marine sediment metagenome</name>
    <dbReference type="NCBI Taxonomy" id="412755"/>
    <lineage>
        <taxon>unclassified sequences</taxon>
        <taxon>metagenomes</taxon>
        <taxon>ecological metagenomes</taxon>
    </lineage>
</organism>
<keyword evidence="1" id="KW-0812">Transmembrane</keyword>
<evidence type="ECO:0000313" key="2">
    <source>
        <dbReference type="EMBL" id="KKN69618.1"/>
    </source>
</evidence>
<evidence type="ECO:0000256" key="1">
    <source>
        <dbReference type="SAM" id="Phobius"/>
    </source>
</evidence>
<name>A0A0F9VV32_9ZZZZ</name>
<keyword evidence="1" id="KW-1133">Transmembrane helix</keyword>
<sequence>MDKELQKTYKKTIKNLIYLIFTLTLFVIGCTLNFIVVSGNHGKMPIYYESDVTYCNDYYITFDSWAEVRYEFLSDIIPIGERMASVGDTFIIGSLPFLFIFSIKLYKLLKQQRRLENVTYSNKTDTFK</sequence>
<comment type="caution">
    <text evidence="2">The sequence shown here is derived from an EMBL/GenBank/DDBJ whole genome shotgun (WGS) entry which is preliminary data.</text>
</comment>